<dbReference type="Gene3D" id="3.20.20.150">
    <property type="entry name" value="Divalent-metal-dependent TIM barrel enzymes"/>
    <property type="match status" value="1"/>
</dbReference>
<proteinExistence type="predicted"/>
<reference evidence="2" key="1">
    <citation type="submission" date="2016-07" db="EMBL/GenBank/DDBJ databases">
        <authorList>
            <person name="Florea S."/>
            <person name="Webb J.S."/>
            <person name="Jaromczyk J."/>
            <person name="Schardl C.L."/>
        </authorList>
    </citation>
    <scope>NUCLEOTIDE SEQUENCE [LARGE SCALE GENOMIC DNA]</scope>
    <source>
        <strain evidence="2">CC-VM-7</strain>
    </source>
</reference>
<accession>A0A1B8ZPL2</accession>
<dbReference type="Pfam" id="PF05114">
    <property type="entry name" value="MbnB_TglH_ChrH"/>
    <property type="match status" value="1"/>
</dbReference>
<organism evidence="1 2">
    <name type="scientific">Chryseobacterium arthrosphaerae</name>
    <dbReference type="NCBI Taxonomy" id="651561"/>
    <lineage>
        <taxon>Bacteria</taxon>
        <taxon>Pseudomonadati</taxon>
        <taxon>Bacteroidota</taxon>
        <taxon>Flavobacteriia</taxon>
        <taxon>Flavobacteriales</taxon>
        <taxon>Weeksellaceae</taxon>
        <taxon>Chryseobacterium group</taxon>
        <taxon>Chryseobacterium</taxon>
    </lineage>
</organism>
<evidence type="ECO:0000313" key="2">
    <source>
        <dbReference type="Proteomes" id="UP000093432"/>
    </source>
</evidence>
<dbReference type="RefSeq" id="WP_065397536.1">
    <property type="nucleotide sequence ID" value="NZ_MAYG01000001.1"/>
</dbReference>
<evidence type="ECO:0000313" key="1">
    <source>
        <dbReference type="EMBL" id="OCA73531.1"/>
    </source>
</evidence>
<protein>
    <recommendedName>
        <fullName evidence="3">DUF692 family protein</fullName>
    </recommendedName>
</protein>
<dbReference type="Proteomes" id="UP000093432">
    <property type="component" value="Unassembled WGS sequence"/>
</dbReference>
<sequence length="365" mass="42948">MKKPLLGLSMMPEADFVSAILPLLQSNSVEVLEWSFDTFYEAKEPEWLDELLNFYSENQRLIGHGVYYSLFDALWTERQENWLKKLKEEVRKRKYNHITEHFGFMNTENFHQGVPLPVPLHPKTLLIGKDRLYRLQDAVQLPVGIENLAFSFSIEDVKEQGVFLDNLIADINGFLILDLHNIYCQACNFEVEMEDIIRLYPLDKVREIHLSGGSWQESVYARKMIRRDTHDDLIPEEIFSVLPAVITQCNNLEYVIIERLGHTIKTDQEKRAFLDDFTRARRIIDDSEIKTGKKIRWGQKEMGFSNSPVEDDALYEEQSRLTKLLFDSSGAEMIKEQRFHYFKTENWDPDMILTAQNIIKKWNPY</sequence>
<dbReference type="STRING" id="651561.BBI00_03885"/>
<dbReference type="PANTHER" id="PTHR42194:SF1">
    <property type="entry name" value="UPF0276 PROTEIN HI_1600"/>
    <property type="match status" value="1"/>
</dbReference>
<dbReference type="PANTHER" id="PTHR42194">
    <property type="entry name" value="UPF0276 PROTEIN HI_1600"/>
    <property type="match status" value="1"/>
</dbReference>
<name>A0A1B8ZPL2_9FLAO</name>
<gene>
    <name evidence="1" type="ORF">BBI00_03885</name>
</gene>
<comment type="caution">
    <text evidence="1">The sequence shown here is derived from an EMBL/GenBank/DDBJ whole genome shotgun (WGS) entry which is preliminary data.</text>
</comment>
<dbReference type="OrthoDB" id="9763101at2"/>
<dbReference type="InterPro" id="IPR007801">
    <property type="entry name" value="MbnB/TglH/ChrH"/>
</dbReference>
<dbReference type="EMBL" id="MAYG01000001">
    <property type="protein sequence ID" value="OCA73531.1"/>
    <property type="molecule type" value="Genomic_DNA"/>
</dbReference>
<evidence type="ECO:0008006" key="3">
    <source>
        <dbReference type="Google" id="ProtNLM"/>
    </source>
</evidence>
<dbReference type="AlphaFoldDB" id="A0A1B8ZPL2"/>